<keyword evidence="2 4" id="KW-0996">Nickel insertion</keyword>
<organism evidence="5 6">
    <name type="scientific">Methylocaldum marinum</name>
    <dbReference type="NCBI Taxonomy" id="1432792"/>
    <lineage>
        <taxon>Bacteria</taxon>
        <taxon>Pseudomonadati</taxon>
        <taxon>Pseudomonadota</taxon>
        <taxon>Gammaproteobacteria</taxon>
        <taxon>Methylococcales</taxon>
        <taxon>Methylococcaceae</taxon>
        <taxon>Methylocaldum</taxon>
    </lineage>
</organism>
<evidence type="ECO:0000313" key="6">
    <source>
        <dbReference type="Proteomes" id="UP000266313"/>
    </source>
</evidence>
<dbReference type="AlphaFoldDB" id="A0A250KSX0"/>
<dbReference type="InterPro" id="IPR002669">
    <property type="entry name" value="UreD"/>
</dbReference>
<comment type="subcellular location">
    <subcellularLocation>
        <location evidence="4">Cytoplasm</location>
    </subcellularLocation>
</comment>
<dbReference type="KEGG" id="mmai:sS8_2810"/>
<dbReference type="GO" id="GO:0005737">
    <property type="term" value="C:cytoplasm"/>
    <property type="evidence" value="ECO:0007669"/>
    <property type="project" value="UniProtKB-SubCell"/>
</dbReference>
<dbReference type="GO" id="GO:0016151">
    <property type="term" value="F:nickel cation binding"/>
    <property type="evidence" value="ECO:0007669"/>
    <property type="project" value="UniProtKB-UniRule"/>
</dbReference>
<comment type="function">
    <text evidence="4">Required for maturation of urease via the functional incorporation of the urease nickel metallocenter.</text>
</comment>
<dbReference type="HAMAP" id="MF_01384">
    <property type="entry name" value="UreD"/>
    <property type="match status" value="1"/>
</dbReference>
<name>A0A250KSX0_9GAMM</name>
<keyword evidence="4" id="KW-0963">Cytoplasm</keyword>
<dbReference type="PANTHER" id="PTHR33643:SF1">
    <property type="entry name" value="UREASE ACCESSORY PROTEIN D"/>
    <property type="match status" value="1"/>
</dbReference>
<proteinExistence type="inferred from homology"/>
<dbReference type="PANTHER" id="PTHR33643">
    <property type="entry name" value="UREASE ACCESSORY PROTEIN D"/>
    <property type="match status" value="1"/>
</dbReference>
<evidence type="ECO:0000256" key="3">
    <source>
        <dbReference type="ARBA" id="ARBA00023186"/>
    </source>
</evidence>
<reference evidence="5 6" key="1">
    <citation type="submission" date="2016-12" db="EMBL/GenBank/DDBJ databases">
        <title>Genome sequencing of Methylocaldum marinum.</title>
        <authorList>
            <person name="Takeuchi M."/>
            <person name="Kamagata Y."/>
            <person name="Hiraoka S."/>
            <person name="Oshima K."/>
            <person name="Hattori M."/>
            <person name="Iwasaki W."/>
        </authorList>
    </citation>
    <scope>NUCLEOTIDE SEQUENCE [LARGE SCALE GENOMIC DNA]</scope>
    <source>
        <strain evidence="5 6">S8</strain>
    </source>
</reference>
<evidence type="ECO:0000313" key="5">
    <source>
        <dbReference type="EMBL" id="BBA34755.1"/>
    </source>
</evidence>
<gene>
    <name evidence="4" type="primary">ureD</name>
    <name evidence="5" type="ORF">sS8_2810</name>
</gene>
<dbReference type="RefSeq" id="WP_119630102.1">
    <property type="nucleotide sequence ID" value="NZ_AP017928.1"/>
</dbReference>
<comment type="similarity">
    <text evidence="1 4">Belongs to the UreD family.</text>
</comment>
<accession>A0A250KSX0</accession>
<dbReference type="Proteomes" id="UP000266313">
    <property type="component" value="Chromosome"/>
</dbReference>
<comment type="subunit">
    <text evidence="4">UreD, UreF and UreG form a complex that acts as a GTP-hydrolysis-dependent molecular chaperone, activating the urease apoprotein by helping to assemble the nickel containing metallocenter of UreC. The UreE protein probably delivers the nickel.</text>
</comment>
<keyword evidence="3 4" id="KW-0143">Chaperone</keyword>
<dbReference type="Pfam" id="PF01774">
    <property type="entry name" value="UreD"/>
    <property type="match status" value="1"/>
</dbReference>
<evidence type="ECO:0000256" key="2">
    <source>
        <dbReference type="ARBA" id="ARBA00022988"/>
    </source>
</evidence>
<dbReference type="EMBL" id="AP017928">
    <property type="protein sequence ID" value="BBA34755.1"/>
    <property type="molecule type" value="Genomic_DNA"/>
</dbReference>
<protein>
    <recommendedName>
        <fullName evidence="4">Urease accessory protein UreD</fullName>
    </recommendedName>
</protein>
<evidence type="ECO:0000256" key="4">
    <source>
        <dbReference type="HAMAP-Rule" id="MF_01384"/>
    </source>
</evidence>
<evidence type="ECO:0000256" key="1">
    <source>
        <dbReference type="ARBA" id="ARBA00007177"/>
    </source>
</evidence>
<dbReference type="OrthoDB" id="9798842at2"/>
<sequence length="274" mass="30134">MSVQDAAGSGWEAELKLGFESRGGRTVLAERRHRGPLAVQRPFYPEGEVCHVYLLHPPGGVVGGDRLDIRATAGKESRALITTPAAGKFYRSEDLPARQTVRLAVNDVAALEWLPQESIFYRGASVISEVDVELAETARFIGWESFCLGRPASGEAFDRGRAAFRWSIRVSGRPLLIERFEVDEEVLNANWGLQGQPIGASLFAYPALPKELASMRTIAGDRAGFGATLVDGLLVCRALDNQIEPLRRLLVELWRAVRPDVVGREACLPRIWAT</sequence>
<keyword evidence="6" id="KW-1185">Reference proteome</keyword>